<comment type="similarity">
    <text evidence="9">Belongs to the binding-protein-dependent transport system permease family. CysTW subfamily.</text>
</comment>
<organism evidence="12 13">
    <name type="scientific">Terrabacter tumescens</name>
    <dbReference type="NCBI Taxonomy" id="60443"/>
    <lineage>
        <taxon>Bacteria</taxon>
        <taxon>Bacillati</taxon>
        <taxon>Actinomycetota</taxon>
        <taxon>Actinomycetes</taxon>
        <taxon>Micrococcales</taxon>
        <taxon>Intrasporangiaceae</taxon>
        <taxon>Terrabacter</taxon>
    </lineage>
</organism>
<evidence type="ECO:0000256" key="8">
    <source>
        <dbReference type="ARBA" id="ARBA00025323"/>
    </source>
</evidence>
<dbReference type="InterPro" id="IPR035906">
    <property type="entry name" value="MetI-like_sf"/>
</dbReference>
<keyword evidence="7 9" id="KW-0472">Membrane</keyword>
<evidence type="ECO:0000256" key="5">
    <source>
        <dbReference type="ARBA" id="ARBA00022989"/>
    </source>
</evidence>
<evidence type="ECO:0000256" key="6">
    <source>
        <dbReference type="ARBA" id="ARBA00023032"/>
    </source>
</evidence>
<keyword evidence="3 9" id="KW-0813">Transport</keyword>
<evidence type="ECO:0000259" key="11">
    <source>
        <dbReference type="PROSITE" id="PS50928"/>
    </source>
</evidence>
<dbReference type="NCBIfam" id="TIGR02139">
    <property type="entry name" value="permease_CysT"/>
    <property type="match status" value="1"/>
</dbReference>
<comment type="function">
    <text evidence="8">Part of the ABC transporter complex CysAWTP (TC 3.A.1.6.1) involved in sulfate/thiosulfate import. Probably responsible for the translocation of the substrate across the membrane.</text>
</comment>
<dbReference type="PANTHER" id="PTHR30406:SF8">
    <property type="entry name" value="SULFATE TRANSPORT SYSTEM PERMEASE PROTEIN CYST"/>
    <property type="match status" value="1"/>
</dbReference>
<evidence type="ECO:0000313" key="12">
    <source>
        <dbReference type="EMBL" id="GGM94834.1"/>
    </source>
</evidence>
<comment type="function">
    <text evidence="9">Part of the ABC transporter complex (TC 3.A.1.6.1) involved in sulfate/thiosulfate import.</text>
</comment>
<feature type="transmembrane region" description="Helical" evidence="9">
    <location>
        <begin position="187"/>
        <end position="205"/>
    </location>
</feature>
<dbReference type="InterPro" id="IPR000515">
    <property type="entry name" value="MetI-like"/>
</dbReference>
<dbReference type="NCBIfam" id="TIGR00969">
    <property type="entry name" value="3a0106s02"/>
    <property type="match status" value="1"/>
</dbReference>
<dbReference type="Gene3D" id="1.10.3720.10">
    <property type="entry name" value="MetI-like"/>
    <property type="match status" value="1"/>
</dbReference>
<feature type="transmembrane region" description="Helical" evidence="9">
    <location>
        <begin position="294"/>
        <end position="315"/>
    </location>
</feature>
<reference evidence="13" key="1">
    <citation type="journal article" date="2019" name="Int. J. Syst. Evol. Microbiol.">
        <title>The Global Catalogue of Microorganisms (GCM) 10K type strain sequencing project: providing services to taxonomists for standard genome sequencing and annotation.</title>
        <authorList>
            <consortium name="The Broad Institute Genomics Platform"/>
            <consortium name="The Broad Institute Genome Sequencing Center for Infectious Disease"/>
            <person name="Wu L."/>
            <person name="Ma J."/>
        </authorList>
    </citation>
    <scope>NUCLEOTIDE SEQUENCE [LARGE SCALE GENOMIC DNA]</scope>
    <source>
        <strain evidence="13">JCM 1365</strain>
    </source>
</reference>
<dbReference type="PANTHER" id="PTHR30406">
    <property type="entry name" value="SULFATE TRANSPORT SYSTEM PERMEASE PROTEIN"/>
    <property type="match status" value="1"/>
</dbReference>
<protein>
    <recommendedName>
        <fullName evidence="9">Sulfate transport system permease protein CysT</fullName>
    </recommendedName>
</protein>
<feature type="transmembrane region" description="Helical" evidence="9">
    <location>
        <begin position="71"/>
        <end position="96"/>
    </location>
</feature>
<dbReference type="CDD" id="cd06261">
    <property type="entry name" value="TM_PBP2"/>
    <property type="match status" value="1"/>
</dbReference>
<evidence type="ECO:0000256" key="10">
    <source>
        <dbReference type="SAM" id="MobiDB-lite"/>
    </source>
</evidence>
<evidence type="ECO:0000256" key="4">
    <source>
        <dbReference type="ARBA" id="ARBA00022692"/>
    </source>
</evidence>
<accession>A0ABQ2I0R3</accession>
<dbReference type="InterPro" id="IPR011865">
    <property type="entry name" value="CysT_permease"/>
</dbReference>
<dbReference type="SUPFAM" id="SSF161098">
    <property type="entry name" value="MetI-like"/>
    <property type="match status" value="1"/>
</dbReference>
<comment type="caution">
    <text evidence="9">Lacks conserved residue(s) required for the propagation of feature annotation.</text>
</comment>
<keyword evidence="6 9" id="KW-0764">Sulfate transport</keyword>
<feature type="transmembrane region" description="Helical" evidence="9">
    <location>
        <begin position="237"/>
        <end position="258"/>
    </location>
</feature>
<proteinExistence type="inferred from homology"/>
<sequence>MTADTDQQRRGPRPGTDAAPLPARPDAPRPDGIRPEDSGSLDPQESARPGDTAAGAPPSARGALGGLRRPLGVGVVTLWLSVIVLLPLAALTVAAFGEGLSGFWAAVTAPTALAALWVTVLVSAVVALANAVLGTLVAWVLVRDEFRGKRVVNALIDLPFALPTIVASIVLLSLYGPNSPIGVELNATRWGLVVALLFVTLPFVVRSVQPVLIEADREVEEAAASLGASGWTTFRRIVLPTLAPAILSGTGLAFARAIGEYGSVVLIGGNIPRETQVASQYIQQQIEIDRPLNAAAVSVALLAIAFVTLLVLRVVSSRTLRREERDA</sequence>
<comment type="subcellular location">
    <subcellularLocation>
        <location evidence="1">Membrane</location>
        <topology evidence="1">Multi-pass membrane protein</topology>
    </subcellularLocation>
</comment>
<dbReference type="RefSeq" id="WP_030195309.1">
    <property type="nucleotide sequence ID" value="NZ_BMNZ01000004.1"/>
</dbReference>
<evidence type="ECO:0000256" key="2">
    <source>
        <dbReference type="ARBA" id="ARBA00011779"/>
    </source>
</evidence>
<dbReference type="Proteomes" id="UP000623461">
    <property type="component" value="Unassembled WGS sequence"/>
</dbReference>
<feature type="transmembrane region" description="Helical" evidence="9">
    <location>
        <begin position="154"/>
        <end position="175"/>
    </location>
</feature>
<keyword evidence="13" id="KW-1185">Reference proteome</keyword>
<dbReference type="PROSITE" id="PS50928">
    <property type="entry name" value="ABC_TM1"/>
    <property type="match status" value="1"/>
</dbReference>
<keyword evidence="5 9" id="KW-1133">Transmembrane helix</keyword>
<name>A0ABQ2I0R3_9MICO</name>
<feature type="domain" description="ABC transmembrane type-1" evidence="11">
    <location>
        <begin position="116"/>
        <end position="312"/>
    </location>
</feature>
<dbReference type="InterPro" id="IPR005667">
    <property type="entry name" value="Sulph_transpt2"/>
</dbReference>
<evidence type="ECO:0000313" key="13">
    <source>
        <dbReference type="Proteomes" id="UP000623461"/>
    </source>
</evidence>
<gene>
    <name evidence="12" type="primary">cysT</name>
    <name evidence="12" type="ORF">GCM10009721_21360</name>
</gene>
<keyword evidence="4 9" id="KW-0812">Transmembrane</keyword>
<feature type="transmembrane region" description="Helical" evidence="9">
    <location>
        <begin position="116"/>
        <end position="142"/>
    </location>
</feature>
<evidence type="ECO:0000256" key="3">
    <source>
        <dbReference type="ARBA" id="ARBA00022448"/>
    </source>
</evidence>
<dbReference type="Pfam" id="PF00528">
    <property type="entry name" value="BPD_transp_1"/>
    <property type="match status" value="1"/>
</dbReference>
<comment type="subunit">
    <text evidence="2">The complex is composed of two ATP-binding proteins (CysA), two transmembrane proteins (CysT and CysW) and a solute-binding protein (CysP).</text>
</comment>
<feature type="region of interest" description="Disordered" evidence="10">
    <location>
        <begin position="1"/>
        <end position="61"/>
    </location>
</feature>
<evidence type="ECO:0000256" key="9">
    <source>
        <dbReference type="RuleBase" id="RU366001"/>
    </source>
</evidence>
<comment type="caution">
    <text evidence="12">The sequence shown here is derived from an EMBL/GenBank/DDBJ whole genome shotgun (WGS) entry which is preliminary data.</text>
</comment>
<feature type="compositionally biased region" description="Basic and acidic residues" evidence="10">
    <location>
        <begin position="26"/>
        <end position="37"/>
    </location>
</feature>
<evidence type="ECO:0000256" key="1">
    <source>
        <dbReference type="ARBA" id="ARBA00004141"/>
    </source>
</evidence>
<dbReference type="EMBL" id="BMNZ01000004">
    <property type="protein sequence ID" value="GGM94834.1"/>
    <property type="molecule type" value="Genomic_DNA"/>
</dbReference>
<evidence type="ECO:0000256" key="7">
    <source>
        <dbReference type="ARBA" id="ARBA00023136"/>
    </source>
</evidence>